<dbReference type="InterPro" id="IPR048247">
    <property type="entry name" value="eIF2D_N"/>
</dbReference>
<dbReference type="InterPro" id="IPR041366">
    <property type="entry name" value="Pre-PUA"/>
</dbReference>
<dbReference type="InterPro" id="IPR039759">
    <property type="entry name" value="eIF2D_SUI1"/>
</dbReference>
<dbReference type="InterPro" id="IPR048248">
    <property type="entry name" value="PUA_eIF2d-like"/>
</dbReference>
<evidence type="ECO:0000259" key="4">
    <source>
        <dbReference type="PROSITE" id="PS50296"/>
    </source>
</evidence>
<organism evidence="5 6">
    <name type="scientific">Caenorhabditis auriculariae</name>
    <dbReference type="NCBI Taxonomy" id="2777116"/>
    <lineage>
        <taxon>Eukaryota</taxon>
        <taxon>Metazoa</taxon>
        <taxon>Ecdysozoa</taxon>
        <taxon>Nematoda</taxon>
        <taxon>Chromadorea</taxon>
        <taxon>Rhabditida</taxon>
        <taxon>Rhabditina</taxon>
        <taxon>Rhabditomorpha</taxon>
        <taxon>Rhabditoidea</taxon>
        <taxon>Rhabditidae</taxon>
        <taxon>Peloderinae</taxon>
        <taxon>Caenorhabditis</taxon>
    </lineage>
</organism>
<dbReference type="CDD" id="cd11608">
    <property type="entry name" value="eIF2D_C"/>
    <property type="match status" value="1"/>
</dbReference>
<dbReference type="InterPro" id="IPR058886">
    <property type="entry name" value="SWIB_eIF2D"/>
</dbReference>
<dbReference type="Pfam" id="PF17832">
    <property type="entry name" value="Pre-PUA"/>
    <property type="match status" value="1"/>
</dbReference>
<dbReference type="SUPFAM" id="SSF47592">
    <property type="entry name" value="SWIB/MDM2 domain"/>
    <property type="match status" value="1"/>
</dbReference>
<dbReference type="AlphaFoldDB" id="A0A8S1HQB6"/>
<accession>A0A8S1HQB6</accession>
<feature type="domain" description="SUI1" evidence="4">
    <location>
        <begin position="464"/>
        <end position="537"/>
    </location>
</feature>
<sequence length="555" mass="62585">MFRKPFNTKKNTNLRNSDTRKLINRLKEELENELVLIEKKSQVAQVKIVNYQGDAMNLYLFDKTPMLFDFSESGVVYPTVFFLWSFPKSYPVILVHEPVLQYLENGADLMLPGVLRGENYPFPKFRRGGPVAIALCSGTKVTGPVAVGCSMMSSDEMQACGFQGKGVQLLHVFRDSLWEFGPRGPPPSMGTDEFFQEAKNENDDQFLSIENISIEDKNNEDASTEAVSSVPHAETEESIEPVESLVRRCFLAGLKYRLKKSGNLPMDVGQFYAQCVLSCVPEGRRMDMKKTKYKKFATFLDEINSSSEQLVVTLDKKTKGAEQIIEVNWAHPFIREFEPTDEKLVDEVADTKQSFVAPLILEYLGVTEPVMPVLKPQMPSLSKGDLLKSGEVRELLTQYVKANDLQQGKEVKLDPFLANITKINSTTTDWNKLMNILQSKFTKVWMIEWSDGRKFVRKVTPPKIEFKVESRAGNKKVTLINNLAVFGIDIKTISHQIQTKVATSVTSNAEAVNCEGPQLLVQGNQVFFVGEILMGVYGIDKKYIVGLDLAPKKRR</sequence>
<dbReference type="NCBIfam" id="TIGR00451">
    <property type="entry name" value="unchar_dom_2"/>
    <property type="match status" value="1"/>
</dbReference>
<dbReference type="InterPro" id="IPR036885">
    <property type="entry name" value="SWIB_MDM2_dom_sf"/>
</dbReference>
<dbReference type="CDD" id="cd11610">
    <property type="entry name" value="eIF2D_N"/>
    <property type="match status" value="1"/>
</dbReference>
<dbReference type="PANTHER" id="PTHR12217">
    <property type="entry name" value="EUKARYOTIC TRANSLATION INITIATION FACTOR 2D"/>
    <property type="match status" value="1"/>
</dbReference>
<dbReference type="GO" id="GO:0001731">
    <property type="term" value="P:formation of translation preinitiation complex"/>
    <property type="evidence" value="ECO:0007669"/>
    <property type="project" value="InterPro"/>
</dbReference>
<dbReference type="InterPro" id="IPR004521">
    <property type="entry name" value="Uncharacterised_CHP00451"/>
</dbReference>
<dbReference type="PANTHER" id="PTHR12217:SF4">
    <property type="entry name" value="EUKARYOTIC TRANSLATION INITIATION FACTOR 2D"/>
    <property type="match status" value="1"/>
</dbReference>
<dbReference type="GO" id="GO:0003723">
    <property type="term" value="F:RNA binding"/>
    <property type="evidence" value="ECO:0007669"/>
    <property type="project" value="InterPro"/>
</dbReference>
<keyword evidence="2" id="KW-0175">Coiled coil</keyword>
<evidence type="ECO:0000256" key="3">
    <source>
        <dbReference type="SAM" id="MobiDB-lite"/>
    </source>
</evidence>
<dbReference type="SUPFAM" id="SSF55159">
    <property type="entry name" value="eIF1-like"/>
    <property type="match status" value="1"/>
</dbReference>
<dbReference type="InterPro" id="IPR001950">
    <property type="entry name" value="SUI1"/>
</dbReference>
<dbReference type="InterPro" id="IPR039757">
    <property type="entry name" value="EIF2D"/>
</dbReference>
<name>A0A8S1HQB6_9PELO</name>
<dbReference type="GO" id="GO:0003743">
    <property type="term" value="F:translation initiation factor activity"/>
    <property type="evidence" value="ECO:0007669"/>
    <property type="project" value="InterPro"/>
</dbReference>
<dbReference type="CDD" id="cd21156">
    <property type="entry name" value="PUA_eIF2d-like"/>
    <property type="match status" value="1"/>
</dbReference>
<dbReference type="EMBL" id="CAJGYM010000053">
    <property type="protein sequence ID" value="CAD6195280.1"/>
    <property type="molecule type" value="Genomic_DNA"/>
</dbReference>
<keyword evidence="1" id="KW-0963">Cytoplasm</keyword>
<dbReference type="SUPFAM" id="SSF88697">
    <property type="entry name" value="PUA domain-like"/>
    <property type="match status" value="1"/>
</dbReference>
<dbReference type="Gene3D" id="3.10.400.20">
    <property type="match status" value="1"/>
</dbReference>
<dbReference type="InterPro" id="IPR015947">
    <property type="entry name" value="PUA-like_sf"/>
</dbReference>
<dbReference type="PROSITE" id="PS50296">
    <property type="entry name" value="SUI1"/>
    <property type="match status" value="1"/>
</dbReference>
<dbReference type="Pfam" id="PF01253">
    <property type="entry name" value="SUI1"/>
    <property type="match status" value="1"/>
</dbReference>
<dbReference type="OrthoDB" id="199771at2759"/>
<gene>
    <name evidence="5" type="ORF">CAUJ_LOCUS11199</name>
</gene>
<dbReference type="InterPro" id="IPR036877">
    <property type="entry name" value="SUI1_dom_sf"/>
</dbReference>
<proteinExistence type="predicted"/>
<dbReference type="InterPro" id="IPR057429">
    <property type="entry name" value="WH_eIF2D"/>
</dbReference>
<protein>
    <recommendedName>
        <fullName evidence="4">SUI1 domain-containing protein</fullName>
    </recommendedName>
</protein>
<keyword evidence="6" id="KW-1185">Reference proteome</keyword>
<dbReference type="Proteomes" id="UP000835052">
    <property type="component" value="Unassembled WGS sequence"/>
</dbReference>
<dbReference type="Gene3D" id="3.30.780.10">
    <property type="entry name" value="SUI1-like domain"/>
    <property type="match status" value="1"/>
</dbReference>
<evidence type="ECO:0000313" key="5">
    <source>
        <dbReference type="EMBL" id="CAD6195280.1"/>
    </source>
</evidence>
<dbReference type="Pfam" id="PF25304">
    <property type="entry name" value="WHD_eIF2D"/>
    <property type="match status" value="1"/>
</dbReference>
<evidence type="ECO:0000256" key="2">
    <source>
        <dbReference type="SAM" id="Coils"/>
    </source>
</evidence>
<feature type="region of interest" description="Disordered" evidence="3">
    <location>
        <begin position="218"/>
        <end position="237"/>
    </location>
</feature>
<evidence type="ECO:0000313" key="6">
    <source>
        <dbReference type="Proteomes" id="UP000835052"/>
    </source>
</evidence>
<feature type="coiled-coil region" evidence="2">
    <location>
        <begin position="9"/>
        <end position="47"/>
    </location>
</feature>
<comment type="caution">
    <text evidence="5">The sequence shown here is derived from an EMBL/GenBank/DDBJ whole genome shotgun (WGS) entry which is preliminary data.</text>
</comment>
<evidence type="ECO:0000256" key="1">
    <source>
        <dbReference type="ARBA" id="ARBA00022490"/>
    </source>
</evidence>
<dbReference type="PROSITE" id="PS50890">
    <property type="entry name" value="PUA"/>
    <property type="match status" value="1"/>
</dbReference>
<reference evidence="5" key="1">
    <citation type="submission" date="2020-10" db="EMBL/GenBank/DDBJ databases">
        <authorList>
            <person name="Kikuchi T."/>
        </authorList>
    </citation>
    <scope>NUCLEOTIDE SEQUENCE</scope>
    <source>
        <strain evidence="5">NKZ352</strain>
    </source>
</reference>
<dbReference type="Pfam" id="PF26291">
    <property type="entry name" value="SWIB_eIF2D"/>
    <property type="match status" value="1"/>
</dbReference>
<dbReference type="Pfam" id="PF26292">
    <property type="entry name" value="PUA_elF2D"/>
    <property type="match status" value="1"/>
</dbReference>